<evidence type="ECO:0000259" key="2">
    <source>
        <dbReference type="Pfam" id="PF20152"/>
    </source>
</evidence>
<gene>
    <name evidence="3" type="ORF">Hypma_009262</name>
</gene>
<feature type="transmembrane region" description="Helical" evidence="1">
    <location>
        <begin position="54"/>
        <end position="75"/>
    </location>
</feature>
<evidence type="ECO:0000313" key="3">
    <source>
        <dbReference type="EMBL" id="RDB23904.1"/>
    </source>
</evidence>
<name>A0A369JWY7_HYPMA</name>
<dbReference type="InterPro" id="IPR045339">
    <property type="entry name" value="DUF6534"/>
</dbReference>
<keyword evidence="1" id="KW-0812">Transmembrane</keyword>
<keyword evidence="1" id="KW-1133">Transmembrane helix</keyword>
<dbReference type="OrthoDB" id="2681808at2759"/>
<feature type="transmembrane region" description="Helical" evidence="1">
    <location>
        <begin position="20"/>
        <end position="42"/>
    </location>
</feature>
<evidence type="ECO:0000256" key="1">
    <source>
        <dbReference type="SAM" id="Phobius"/>
    </source>
</evidence>
<dbReference type="Proteomes" id="UP000076154">
    <property type="component" value="Unassembled WGS sequence"/>
</dbReference>
<organism evidence="3 4">
    <name type="scientific">Hypsizygus marmoreus</name>
    <name type="common">White beech mushroom</name>
    <name type="synonym">Agaricus marmoreus</name>
    <dbReference type="NCBI Taxonomy" id="39966"/>
    <lineage>
        <taxon>Eukaryota</taxon>
        <taxon>Fungi</taxon>
        <taxon>Dikarya</taxon>
        <taxon>Basidiomycota</taxon>
        <taxon>Agaricomycotina</taxon>
        <taxon>Agaricomycetes</taxon>
        <taxon>Agaricomycetidae</taxon>
        <taxon>Agaricales</taxon>
        <taxon>Tricholomatineae</taxon>
        <taxon>Lyophyllaceae</taxon>
        <taxon>Hypsizygus</taxon>
    </lineage>
</organism>
<keyword evidence="4" id="KW-1185">Reference proteome</keyword>
<feature type="transmembrane region" description="Helical" evidence="1">
    <location>
        <begin position="124"/>
        <end position="146"/>
    </location>
</feature>
<feature type="transmembrane region" description="Helical" evidence="1">
    <location>
        <begin position="95"/>
        <end position="117"/>
    </location>
</feature>
<dbReference type="InParanoid" id="A0A369JWY7"/>
<dbReference type="EMBL" id="LUEZ02000046">
    <property type="protein sequence ID" value="RDB23904.1"/>
    <property type="molecule type" value="Genomic_DNA"/>
</dbReference>
<feature type="domain" description="DUF6534" evidence="2">
    <location>
        <begin position="170"/>
        <end position="258"/>
    </location>
</feature>
<proteinExistence type="predicted"/>
<keyword evidence="1" id="KW-0472">Membrane</keyword>
<dbReference type="Pfam" id="PF20152">
    <property type="entry name" value="DUF6534"/>
    <property type="match status" value="1"/>
</dbReference>
<feature type="transmembrane region" description="Helical" evidence="1">
    <location>
        <begin position="207"/>
        <end position="229"/>
    </location>
</feature>
<dbReference type="AlphaFoldDB" id="A0A369JWY7"/>
<dbReference type="PANTHER" id="PTHR40465">
    <property type="entry name" value="CHROMOSOME 1, WHOLE GENOME SHOTGUN SEQUENCE"/>
    <property type="match status" value="1"/>
</dbReference>
<reference evidence="3" key="1">
    <citation type="submission" date="2018-04" db="EMBL/GenBank/DDBJ databases">
        <title>Whole genome sequencing of Hypsizygus marmoreus.</title>
        <authorList>
            <person name="Choi I.-G."/>
            <person name="Min B."/>
            <person name="Kim J.-G."/>
            <person name="Kim S."/>
            <person name="Oh Y.-L."/>
            <person name="Kong W.-S."/>
            <person name="Park H."/>
            <person name="Jeong J."/>
            <person name="Song E.-S."/>
        </authorList>
    </citation>
    <scope>NUCLEOTIDE SEQUENCE [LARGE SCALE GENOMIC DNA]</scope>
    <source>
        <strain evidence="3">51987-8</strain>
    </source>
</reference>
<comment type="caution">
    <text evidence="3">The sequence shown here is derived from an EMBL/GenBank/DDBJ whole genome shotgun (WGS) entry which is preliminary data.</text>
</comment>
<feature type="transmembrane region" description="Helical" evidence="1">
    <location>
        <begin position="166"/>
        <end position="186"/>
    </location>
</feature>
<dbReference type="PANTHER" id="PTHR40465:SF1">
    <property type="entry name" value="DUF6534 DOMAIN-CONTAINING PROTEIN"/>
    <property type="match status" value="1"/>
</dbReference>
<evidence type="ECO:0000313" key="4">
    <source>
        <dbReference type="Proteomes" id="UP000076154"/>
    </source>
</evidence>
<sequence>MARSFVPGVPSNIALLTGPILLGNLLGYGLYGILVVQTFIYTHAFPKDSIWLKATVWTVFLIDTLITVFGTVAAWNGLASGWGDVTTLAPLDWPFTGLPFLSAIVASILHFFFAWRIWKLRESWILPSLICVLSLFSFGMATYSGFTARVLGLVRIHELKPYVTSWLGGSTLVDVIITLEMVFILFKAKRSTVFRSTSSGISRLITITIETGMATAFGALSELILFVVFPANNLHFLPFLMLAKLYSNTLLATLNSRQTSAFRNDSAKPALWNDDSANGATSLNSRRISRVPIPPPTGVQISTTVERSGDVEMFIVEKDDRYHLKTRNGDDFA</sequence>
<accession>A0A369JWY7</accession>
<protein>
    <recommendedName>
        <fullName evidence="2">DUF6534 domain-containing protein</fullName>
    </recommendedName>
</protein>